<keyword evidence="1" id="KW-1133">Transmembrane helix</keyword>
<sequence length="132" mass="14392">MTIPAGWYPDPENTAYRRRWTGTEWTDERELAPPVLLRRRGPGVLGVISIAIGIAALAFGLLGVFLQMPGSLWTGVVGGLFIAAGSMPRPPVVVDGSPRLPAWKRFVLPILFFAVVAFIIYLFVLIVGMISN</sequence>
<feature type="transmembrane region" description="Helical" evidence="1">
    <location>
        <begin position="106"/>
        <end position="130"/>
    </location>
</feature>
<organism evidence="3 4">
    <name type="scientific">Microbacterium marinum</name>
    <dbReference type="NCBI Taxonomy" id="421115"/>
    <lineage>
        <taxon>Bacteria</taxon>
        <taxon>Bacillati</taxon>
        <taxon>Actinomycetota</taxon>
        <taxon>Actinomycetes</taxon>
        <taxon>Micrococcales</taxon>
        <taxon>Microbacteriaceae</taxon>
        <taxon>Microbacterium</taxon>
    </lineage>
</organism>
<evidence type="ECO:0000313" key="4">
    <source>
        <dbReference type="Proteomes" id="UP000573729"/>
    </source>
</evidence>
<name>A0A7W7BSE9_9MICO</name>
<gene>
    <name evidence="3" type="ORF">BKA24_001700</name>
</gene>
<dbReference type="Pfam" id="PF10708">
    <property type="entry name" value="DUF2510"/>
    <property type="match status" value="1"/>
</dbReference>
<comment type="caution">
    <text evidence="3">The sequence shown here is derived from an EMBL/GenBank/DDBJ whole genome shotgun (WGS) entry which is preliminary data.</text>
</comment>
<protein>
    <recommendedName>
        <fullName evidence="2">DUF2510 domain-containing protein</fullName>
    </recommendedName>
</protein>
<dbReference type="AlphaFoldDB" id="A0A7W7BSE9"/>
<accession>A0A7W7BSE9</accession>
<keyword evidence="4" id="KW-1185">Reference proteome</keyword>
<evidence type="ECO:0000256" key="1">
    <source>
        <dbReference type="SAM" id="Phobius"/>
    </source>
</evidence>
<proteinExistence type="predicted"/>
<feature type="transmembrane region" description="Helical" evidence="1">
    <location>
        <begin position="72"/>
        <end position="94"/>
    </location>
</feature>
<evidence type="ECO:0000259" key="2">
    <source>
        <dbReference type="Pfam" id="PF10708"/>
    </source>
</evidence>
<keyword evidence="1" id="KW-0812">Transmembrane</keyword>
<dbReference type="EMBL" id="JACHMD010000001">
    <property type="protein sequence ID" value="MBB4666991.1"/>
    <property type="molecule type" value="Genomic_DNA"/>
</dbReference>
<dbReference type="Proteomes" id="UP000573729">
    <property type="component" value="Unassembled WGS sequence"/>
</dbReference>
<keyword evidence="1" id="KW-0472">Membrane</keyword>
<dbReference type="InterPro" id="IPR018929">
    <property type="entry name" value="DUF2510"/>
</dbReference>
<dbReference type="RefSeq" id="WP_184217036.1">
    <property type="nucleotide sequence ID" value="NZ_JACHMD010000001.1"/>
</dbReference>
<reference evidence="3 4" key="1">
    <citation type="submission" date="2020-08" db="EMBL/GenBank/DDBJ databases">
        <title>Sequencing the genomes of 1000 actinobacteria strains.</title>
        <authorList>
            <person name="Klenk H.-P."/>
        </authorList>
    </citation>
    <scope>NUCLEOTIDE SEQUENCE [LARGE SCALE GENOMIC DNA]</scope>
    <source>
        <strain evidence="3 4">DSM 24947</strain>
    </source>
</reference>
<feature type="domain" description="DUF2510" evidence="2">
    <location>
        <begin position="5"/>
        <end position="34"/>
    </location>
</feature>
<evidence type="ECO:0000313" key="3">
    <source>
        <dbReference type="EMBL" id="MBB4666991.1"/>
    </source>
</evidence>
<feature type="transmembrane region" description="Helical" evidence="1">
    <location>
        <begin position="44"/>
        <end position="66"/>
    </location>
</feature>